<protein>
    <submittedName>
        <fullName evidence="1">Uncharacterized protein</fullName>
    </submittedName>
</protein>
<reference evidence="1 2" key="1">
    <citation type="submission" date="2016-10" db="EMBL/GenBank/DDBJ databases">
        <title>Comparative genomics uncovers the prolific and rare metabolic potential of the cyanobacterial genus Moorea.</title>
        <authorList>
            <person name="Leao T."/>
            <person name="Castelao G."/>
            <person name="Korobeynikov A."/>
            <person name="Monroe E.A."/>
            <person name="Podell S."/>
            <person name="Glukhov E."/>
            <person name="Allen E."/>
            <person name="Gerwick W.H."/>
            <person name="Gerwick L."/>
        </authorList>
    </citation>
    <scope>NUCLEOTIDE SEQUENCE [LARGE SCALE GENOMIC DNA]</scope>
    <source>
        <strain evidence="1 2">PNG5-198</strain>
    </source>
</reference>
<evidence type="ECO:0000313" key="1">
    <source>
        <dbReference type="EMBL" id="OLT63242.1"/>
    </source>
</evidence>
<evidence type="ECO:0000313" key="2">
    <source>
        <dbReference type="Proteomes" id="UP000186657"/>
    </source>
</evidence>
<dbReference type="SUPFAM" id="SSF55961">
    <property type="entry name" value="Bet v1-like"/>
    <property type="match status" value="1"/>
</dbReference>
<sequence length="204" mass="22763">MEKTGESYTAARARILAKGGPPPEDYPEIAGMSNAAVAAKTGKTWPQWVRALNRHGADKMTHTEIAKSAREEFGATPWWAQSVAVGYGRIRGLREIGQGCDGDYKASKSKTFKVPIDRLYKAFSSKRGRERWLGGTALRIRTSTANRSMRITWEDGTSVSAWFTDKGPGKSQVAIQHEKLADRADIERRKAYWAERFAALEAWL</sequence>
<comment type="caution">
    <text evidence="1">The sequence shown here is derived from an EMBL/GenBank/DDBJ whole genome shotgun (WGS) entry which is preliminary data.</text>
</comment>
<dbReference type="AlphaFoldDB" id="A0A1U7NBA7"/>
<dbReference type="Gene3D" id="3.30.530.20">
    <property type="match status" value="1"/>
</dbReference>
<dbReference type="Proteomes" id="UP000186657">
    <property type="component" value="Unassembled WGS sequence"/>
</dbReference>
<accession>A0A1U7NBA7</accession>
<dbReference type="EMBL" id="MKZS01000001">
    <property type="protein sequence ID" value="OLT63242.1"/>
    <property type="molecule type" value="Genomic_DNA"/>
</dbReference>
<gene>
    <name evidence="1" type="ORF">BJP37_11820</name>
</gene>
<dbReference type="InterPro" id="IPR023393">
    <property type="entry name" value="START-like_dom_sf"/>
</dbReference>
<proteinExistence type="predicted"/>
<keyword evidence="2" id="KW-1185">Reference proteome</keyword>
<organism evidence="1 2">
    <name type="scientific">Moorena bouillonii PNG</name>
    <dbReference type="NCBI Taxonomy" id="568701"/>
    <lineage>
        <taxon>Bacteria</taxon>
        <taxon>Bacillati</taxon>
        <taxon>Cyanobacteriota</taxon>
        <taxon>Cyanophyceae</taxon>
        <taxon>Coleofasciculales</taxon>
        <taxon>Coleofasciculaceae</taxon>
        <taxon>Moorena</taxon>
    </lineage>
</organism>
<name>A0A1U7NBA7_9CYAN</name>